<dbReference type="AlphaFoldDB" id="A0A640W218"/>
<organism evidence="1 2">
    <name type="scientific">Roseobacter cerasinus</name>
    <dbReference type="NCBI Taxonomy" id="2602289"/>
    <lineage>
        <taxon>Bacteria</taxon>
        <taxon>Pseudomonadati</taxon>
        <taxon>Pseudomonadota</taxon>
        <taxon>Alphaproteobacteria</taxon>
        <taxon>Rhodobacterales</taxon>
        <taxon>Roseobacteraceae</taxon>
        <taxon>Roseobacter</taxon>
    </lineage>
</organism>
<protein>
    <submittedName>
        <fullName evidence="1">Uncharacterized protein</fullName>
    </submittedName>
</protein>
<evidence type="ECO:0000313" key="1">
    <source>
        <dbReference type="EMBL" id="GFE52536.1"/>
    </source>
</evidence>
<evidence type="ECO:0000313" key="2">
    <source>
        <dbReference type="Proteomes" id="UP000436522"/>
    </source>
</evidence>
<dbReference type="Proteomes" id="UP000436522">
    <property type="component" value="Unassembled WGS sequence"/>
</dbReference>
<name>A0A640W218_9RHOB</name>
<reference evidence="1 2" key="1">
    <citation type="submission" date="2019-12" db="EMBL/GenBank/DDBJ databases">
        <title>Roseobacter cerasinus sp. nov., isolated from seawater around aquaculture.</title>
        <authorList>
            <person name="Muramatsu S."/>
            <person name="Takabe Y."/>
            <person name="Mori K."/>
            <person name="Takaichi S."/>
            <person name="Hanada S."/>
        </authorList>
    </citation>
    <scope>NUCLEOTIDE SEQUENCE [LARGE SCALE GENOMIC DNA]</scope>
    <source>
        <strain evidence="1 2">AI77</strain>
    </source>
</reference>
<dbReference type="RefSeq" id="WP_159981311.1">
    <property type="nucleotide sequence ID" value="NZ_BLIV01000015.1"/>
</dbReference>
<proteinExistence type="predicted"/>
<sequence>MPSEKKLKYLKIDRGRYYYQRRVPDQFRELLGISKWQMPCGDVSYAKAVQLVVNWAEEQDDLLAKLKTPEGYDAVEVAVLRSDDLAHQAVVERLCGTPAHLAGDQLVSGKDLPK</sequence>
<keyword evidence="2" id="KW-1185">Reference proteome</keyword>
<gene>
    <name evidence="1" type="ORF">So717_42890</name>
</gene>
<accession>A0A640W218</accession>
<comment type="caution">
    <text evidence="1">The sequence shown here is derived from an EMBL/GenBank/DDBJ whole genome shotgun (WGS) entry which is preliminary data.</text>
</comment>
<dbReference type="OrthoDB" id="7812029at2"/>
<dbReference type="EMBL" id="BLIV01000015">
    <property type="protein sequence ID" value="GFE52536.1"/>
    <property type="molecule type" value="Genomic_DNA"/>
</dbReference>